<dbReference type="GO" id="GO:0004739">
    <property type="term" value="F:pyruvate dehydrogenase (acetyl-transferring) activity"/>
    <property type="evidence" value="ECO:0007669"/>
    <property type="project" value="UniProtKB-EC"/>
</dbReference>
<gene>
    <name evidence="6" type="ORF">ACFQ4E_19935</name>
</gene>
<dbReference type="Pfam" id="PF02779">
    <property type="entry name" value="Transket_pyr"/>
    <property type="match status" value="1"/>
</dbReference>
<dbReference type="RefSeq" id="WP_386806285.1">
    <property type="nucleotide sequence ID" value="NZ_JBHTMU010000064.1"/>
</dbReference>
<dbReference type="InterPro" id="IPR029061">
    <property type="entry name" value="THDP-binding"/>
</dbReference>
<evidence type="ECO:0000256" key="1">
    <source>
        <dbReference type="ARBA" id="ARBA00001964"/>
    </source>
</evidence>
<keyword evidence="2 6" id="KW-0560">Oxidoreductase</keyword>
<dbReference type="NCBIfam" id="NF008854">
    <property type="entry name" value="PRK11892.1"/>
    <property type="match status" value="1"/>
</dbReference>
<dbReference type="InterPro" id="IPR005475">
    <property type="entry name" value="Transketolase-like_Pyr-bd"/>
</dbReference>
<comment type="caution">
    <text evidence="6">The sequence shown here is derived from an EMBL/GenBank/DDBJ whole genome shotgun (WGS) entry which is preliminary data.</text>
</comment>
<dbReference type="Gene3D" id="3.40.50.920">
    <property type="match status" value="1"/>
</dbReference>
<dbReference type="InterPro" id="IPR009014">
    <property type="entry name" value="Transketo_C/PFOR_II"/>
</dbReference>
<dbReference type="NCBIfam" id="NF006667">
    <property type="entry name" value="PRK09212.1"/>
    <property type="match status" value="1"/>
</dbReference>
<comment type="cofactor">
    <cofactor evidence="1">
        <name>thiamine diphosphate</name>
        <dbReference type="ChEBI" id="CHEBI:58937"/>
    </cofactor>
</comment>
<protein>
    <submittedName>
        <fullName evidence="6">Pyruvate dehydrogenase complex E1 component subunit beta</fullName>
        <ecNumber evidence="6">1.2.4.1</ecNumber>
    </submittedName>
</protein>
<sequence length="352" mass="37258">PRPAAPRPPAPRGVSRTEPDWPADTALVRKPVREALREALTEEMARDDTVLLMGESVGEAQGTYKISQGLLDRFGGTRVLDTPVTEAGFAGLAVGAAWGGLKPVVEFMSMDFALQAMDQIVNSAAKTHYMSGGQLACPIVFRGPDGAAARVGAQHAQSFAAWLAHVPGLKVASPYCASDAKGLLKSAIRDPNPVILLENETLYGKSFEVPDLDDYTVPFGKARRWRSGDDVTLVSYGPAMEATLEAADRLAADGIAADVLDLRSLRPLDEDAVIESVTRTHRCVTIEEGWPMGAIGAHLAAVLMREAFDALDAPVAVLTGADVPMPYAEPLEAVARVTADAVVAAASRVSYA</sequence>
<dbReference type="SUPFAM" id="SSF52922">
    <property type="entry name" value="TK C-terminal domain-like"/>
    <property type="match status" value="1"/>
</dbReference>
<dbReference type="SUPFAM" id="SSF52518">
    <property type="entry name" value="Thiamin diphosphate-binding fold (THDP-binding)"/>
    <property type="match status" value="1"/>
</dbReference>
<evidence type="ECO:0000313" key="7">
    <source>
        <dbReference type="Proteomes" id="UP001597135"/>
    </source>
</evidence>
<reference evidence="7" key="1">
    <citation type="journal article" date="2019" name="Int. J. Syst. Evol. Microbiol.">
        <title>The Global Catalogue of Microorganisms (GCM) 10K type strain sequencing project: providing services to taxonomists for standard genome sequencing and annotation.</title>
        <authorList>
            <consortium name="The Broad Institute Genomics Platform"/>
            <consortium name="The Broad Institute Genome Sequencing Center for Infectious Disease"/>
            <person name="Wu L."/>
            <person name="Ma J."/>
        </authorList>
    </citation>
    <scope>NUCLEOTIDE SEQUENCE [LARGE SCALE GENOMIC DNA]</scope>
    <source>
        <strain evidence="7">CCUG 62953</strain>
    </source>
</reference>
<dbReference type="Gene3D" id="3.40.50.970">
    <property type="match status" value="1"/>
</dbReference>
<dbReference type="SMART" id="SM00861">
    <property type="entry name" value="Transket_pyr"/>
    <property type="match status" value="1"/>
</dbReference>
<evidence type="ECO:0000256" key="2">
    <source>
        <dbReference type="ARBA" id="ARBA00023002"/>
    </source>
</evidence>
<evidence type="ECO:0000313" key="6">
    <source>
        <dbReference type="EMBL" id="MFD1344709.1"/>
    </source>
</evidence>
<dbReference type="PANTHER" id="PTHR43257:SF2">
    <property type="entry name" value="PYRUVATE DEHYDROGENASE E1 COMPONENT SUBUNIT BETA"/>
    <property type="match status" value="1"/>
</dbReference>
<dbReference type="InterPro" id="IPR033248">
    <property type="entry name" value="Transketolase_C"/>
</dbReference>
<organism evidence="6 7">
    <name type="scientific">Litorisediminicola beolgyonensis</name>
    <dbReference type="NCBI Taxonomy" id="1173614"/>
    <lineage>
        <taxon>Bacteria</taxon>
        <taxon>Pseudomonadati</taxon>
        <taxon>Pseudomonadota</taxon>
        <taxon>Alphaproteobacteria</taxon>
        <taxon>Rhodobacterales</taxon>
        <taxon>Paracoccaceae</taxon>
        <taxon>Litorisediminicola</taxon>
    </lineage>
</organism>
<dbReference type="Proteomes" id="UP001597135">
    <property type="component" value="Unassembled WGS sequence"/>
</dbReference>
<proteinExistence type="predicted"/>
<feature type="non-terminal residue" evidence="6">
    <location>
        <position position="1"/>
    </location>
</feature>
<evidence type="ECO:0000256" key="4">
    <source>
        <dbReference type="SAM" id="MobiDB-lite"/>
    </source>
</evidence>
<dbReference type="PANTHER" id="PTHR43257">
    <property type="entry name" value="PYRUVATE DEHYDROGENASE E1 COMPONENT BETA SUBUNIT"/>
    <property type="match status" value="1"/>
</dbReference>
<evidence type="ECO:0000256" key="3">
    <source>
        <dbReference type="ARBA" id="ARBA00023052"/>
    </source>
</evidence>
<keyword evidence="6" id="KW-0670">Pyruvate</keyword>
<keyword evidence="3" id="KW-0786">Thiamine pyrophosphate</keyword>
<name>A0ABW3ZNT2_9RHOB</name>
<feature type="compositionally biased region" description="Pro residues" evidence="4">
    <location>
        <begin position="1"/>
        <end position="11"/>
    </location>
</feature>
<dbReference type="Pfam" id="PF02780">
    <property type="entry name" value="Transketolase_C"/>
    <property type="match status" value="1"/>
</dbReference>
<feature type="domain" description="Transketolase-like pyrimidine-binding" evidence="5">
    <location>
        <begin position="30"/>
        <end position="205"/>
    </location>
</feature>
<dbReference type="EC" id="1.2.4.1" evidence="6"/>
<dbReference type="CDD" id="cd07036">
    <property type="entry name" value="TPP_PYR_E1-PDHc-beta_like"/>
    <property type="match status" value="1"/>
</dbReference>
<feature type="region of interest" description="Disordered" evidence="4">
    <location>
        <begin position="1"/>
        <end position="21"/>
    </location>
</feature>
<accession>A0ABW3ZNT2</accession>
<dbReference type="EMBL" id="JBHTMU010000064">
    <property type="protein sequence ID" value="MFD1344709.1"/>
    <property type="molecule type" value="Genomic_DNA"/>
</dbReference>
<keyword evidence="7" id="KW-1185">Reference proteome</keyword>
<evidence type="ECO:0000259" key="5">
    <source>
        <dbReference type="SMART" id="SM00861"/>
    </source>
</evidence>